<dbReference type="RefSeq" id="WP_115301600.1">
    <property type="nucleotide sequence ID" value="NZ_CAAAHO010000011.1"/>
</dbReference>
<keyword evidence="3 23" id="KW-0436">Ligase</keyword>
<dbReference type="InterPro" id="IPR012340">
    <property type="entry name" value="NA-bd_OB-fold"/>
</dbReference>
<dbReference type="NCBIfam" id="TIGR02779">
    <property type="entry name" value="NHEJ_ligase_lig"/>
    <property type="match status" value="1"/>
</dbReference>
<comment type="catalytic activity">
    <reaction evidence="20">
        <text>ATP + (deoxyribonucleotide)n-3'-hydroxyl + 5'-phospho-(deoxyribonucleotide)m = (deoxyribonucleotide)n+m + AMP + diphosphate.</text>
        <dbReference type="EC" id="6.5.1.1"/>
    </reaction>
</comment>
<dbReference type="GO" id="GO:0004527">
    <property type="term" value="F:exonuclease activity"/>
    <property type="evidence" value="ECO:0007669"/>
    <property type="project" value="UniProtKB-KW"/>
</dbReference>
<dbReference type="Gene3D" id="3.30.1490.70">
    <property type="match status" value="1"/>
</dbReference>
<dbReference type="GO" id="GO:0006310">
    <property type="term" value="P:DNA recombination"/>
    <property type="evidence" value="ECO:0007669"/>
    <property type="project" value="UniProtKB-KW"/>
</dbReference>
<evidence type="ECO:0000256" key="12">
    <source>
        <dbReference type="ARBA" id="ARBA00022840"/>
    </source>
</evidence>
<dbReference type="GO" id="GO:0003677">
    <property type="term" value="F:DNA binding"/>
    <property type="evidence" value="ECO:0007669"/>
    <property type="project" value="UniProtKB-KW"/>
</dbReference>
<evidence type="ECO:0000256" key="1">
    <source>
        <dbReference type="ARBA" id="ARBA00001936"/>
    </source>
</evidence>
<dbReference type="Gene3D" id="3.30.470.30">
    <property type="entry name" value="DNA ligase/mRNA capping enzyme"/>
    <property type="match status" value="1"/>
</dbReference>
<dbReference type="SUPFAM" id="SSF56091">
    <property type="entry name" value="DNA ligase/mRNA capping enzyme, catalytic domain"/>
    <property type="match status" value="1"/>
</dbReference>
<evidence type="ECO:0000256" key="5">
    <source>
        <dbReference type="ARBA" id="ARBA00022695"/>
    </source>
</evidence>
<keyword evidence="5" id="KW-0548">Nucleotidyltransferase</keyword>
<keyword evidence="16" id="KW-0234">DNA repair</keyword>
<comment type="cofactor">
    <cofactor evidence="1">
        <name>Mn(2+)</name>
        <dbReference type="ChEBI" id="CHEBI:29035"/>
    </cofactor>
</comment>
<feature type="compositionally biased region" description="Basic residues" evidence="21">
    <location>
        <begin position="1"/>
        <end position="12"/>
    </location>
</feature>
<proteinExistence type="predicted"/>
<evidence type="ECO:0000256" key="4">
    <source>
        <dbReference type="ARBA" id="ARBA00022679"/>
    </source>
</evidence>
<keyword evidence="24" id="KW-1185">Reference proteome</keyword>
<gene>
    <name evidence="23" type="ORF">NCTC13315_00324</name>
</gene>
<accession>A0A378HY32</accession>
<evidence type="ECO:0000256" key="18">
    <source>
        <dbReference type="ARBA" id="ARBA00023268"/>
    </source>
</evidence>
<evidence type="ECO:0000259" key="22">
    <source>
        <dbReference type="PROSITE" id="PS50160"/>
    </source>
</evidence>
<dbReference type="InterPro" id="IPR052171">
    <property type="entry name" value="NHEJ_LigD"/>
</dbReference>
<dbReference type="EC" id="6.5.1.1" evidence="2"/>
<feature type="region of interest" description="Disordered" evidence="21">
    <location>
        <begin position="181"/>
        <end position="200"/>
    </location>
</feature>
<name>A0A378HY32_9GAMM</name>
<evidence type="ECO:0000256" key="6">
    <source>
        <dbReference type="ARBA" id="ARBA00022722"/>
    </source>
</evidence>
<keyword evidence="7" id="KW-0479">Metal-binding</keyword>
<evidence type="ECO:0000256" key="14">
    <source>
        <dbReference type="ARBA" id="ARBA00023125"/>
    </source>
</evidence>
<keyword evidence="15" id="KW-0233">DNA recombination</keyword>
<keyword evidence="11" id="KW-0269">Exonuclease</keyword>
<evidence type="ECO:0000256" key="20">
    <source>
        <dbReference type="ARBA" id="ARBA00034003"/>
    </source>
</evidence>
<dbReference type="Proteomes" id="UP000254968">
    <property type="component" value="Unassembled WGS sequence"/>
</dbReference>
<dbReference type="NCBIfam" id="TIGR02776">
    <property type="entry name" value="NHEJ_ligase_prk"/>
    <property type="match status" value="1"/>
</dbReference>
<dbReference type="PANTHER" id="PTHR42705:SF2">
    <property type="entry name" value="BIFUNCTIONAL NON-HOMOLOGOUS END JOINING PROTEIN LIGD"/>
    <property type="match status" value="1"/>
</dbReference>
<evidence type="ECO:0000256" key="9">
    <source>
        <dbReference type="ARBA" id="ARBA00022763"/>
    </source>
</evidence>
<feature type="region of interest" description="Disordered" evidence="21">
    <location>
        <begin position="1"/>
        <end position="24"/>
    </location>
</feature>
<keyword evidence="4" id="KW-0808">Transferase</keyword>
<dbReference type="NCBIfam" id="NF004628">
    <property type="entry name" value="PRK05972.1"/>
    <property type="match status" value="1"/>
</dbReference>
<dbReference type="InterPro" id="IPR014143">
    <property type="entry name" value="NHEJ_ligase_prk"/>
</dbReference>
<dbReference type="GO" id="GO:0003887">
    <property type="term" value="F:DNA-directed DNA polymerase activity"/>
    <property type="evidence" value="ECO:0007669"/>
    <property type="project" value="UniProtKB-KW"/>
</dbReference>
<keyword evidence="18" id="KW-0511">Multifunctional enzyme</keyword>
<evidence type="ECO:0000256" key="2">
    <source>
        <dbReference type="ARBA" id="ARBA00012727"/>
    </source>
</evidence>
<feature type="compositionally biased region" description="Basic residues" evidence="21">
    <location>
        <begin position="184"/>
        <end position="200"/>
    </location>
</feature>
<dbReference type="InterPro" id="IPR012310">
    <property type="entry name" value="DNA_ligase_ATP-dep_cent"/>
</dbReference>
<evidence type="ECO:0000256" key="10">
    <source>
        <dbReference type="ARBA" id="ARBA00022801"/>
    </source>
</evidence>
<dbReference type="PROSITE" id="PS50160">
    <property type="entry name" value="DNA_LIGASE_A3"/>
    <property type="match status" value="1"/>
</dbReference>
<dbReference type="PANTHER" id="PTHR42705">
    <property type="entry name" value="BIFUNCTIONAL NON-HOMOLOGOUS END JOINING PROTEIN LIGD"/>
    <property type="match status" value="1"/>
</dbReference>
<dbReference type="Pfam" id="PF04679">
    <property type="entry name" value="DNA_ligase_A_C"/>
    <property type="match status" value="1"/>
</dbReference>
<evidence type="ECO:0000313" key="23">
    <source>
        <dbReference type="EMBL" id="STX27808.1"/>
    </source>
</evidence>
<dbReference type="GO" id="GO:0003910">
    <property type="term" value="F:DNA ligase (ATP) activity"/>
    <property type="evidence" value="ECO:0007669"/>
    <property type="project" value="UniProtKB-EC"/>
</dbReference>
<evidence type="ECO:0000256" key="15">
    <source>
        <dbReference type="ARBA" id="ARBA00023172"/>
    </source>
</evidence>
<dbReference type="InterPro" id="IPR012309">
    <property type="entry name" value="DNA_ligase_ATP-dep_C"/>
</dbReference>
<dbReference type="GO" id="GO:0005524">
    <property type="term" value="F:ATP binding"/>
    <property type="evidence" value="ECO:0007669"/>
    <property type="project" value="UniProtKB-KW"/>
</dbReference>
<evidence type="ECO:0000256" key="17">
    <source>
        <dbReference type="ARBA" id="ARBA00023211"/>
    </source>
</evidence>
<keyword evidence="12" id="KW-0067">ATP-binding</keyword>
<dbReference type="InterPro" id="IPR014146">
    <property type="entry name" value="LigD_ligase_dom"/>
</dbReference>
<keyword evidence="17" id="KW-0464">Manganese</keyword>
<evidence type="ECO:0000256" key="7">
    <source>
        <dbReference type="ARBA" id="ARBA00022723"/>
    </source>
</evidence>
<evidence type="ECO:0000256" key="16">
    <source>
        <dbReference type="ARBA" id="ARBA00023204"/>
    </source>
</evidence>
<evidence type="ECO:0000256" key="21">
    <source>
        <dbReference type="SAM" id="MobiDB-lite"/>
    </source>
</evidence>
<evidence type="ECO:0000256" key="8">
    <source>
        <dbReference type="ARBA" id="ARBA00022741"/>
    </source>
</evidence>
<evidence type="ECO:0000256" key="19">
    <source>
        <dbReference type="ARBA" id="ARBA00029943"/>
    </source>
</evidence>
<evidence type="ECO:0000256" key="13">
    <source>
        <dbReference type="ARBA" id="ARBA00022932"/>
    </source>
</evidence>
<sequence>MSLKTYHKKRNFSKTPEPKGRVQSSHKNLFIIQKHAASHLHYDFRLELEGVLKSWAVPKGPCLDPKVKRLAMQVEDHPVEYGSFEGIISEGEYGGGTVMLWDKGKWQPLDDPIEAYQKGHLRFELKAQKLTGRWDLIRSNRDGKAWFLVKFKDKAAKSLDDYDITQAKPNSVLTEQTLDEIKEHHTHPKDKKDLKKKTKPKKSIIAEGLATELAKHSAKSSLPESISPELATLVDEIPNGPEWLHELKFDGYRIVAFKNGNSIRLMSRNNKDWTENFPNVVAQLKKLPVKQAIFDGEIVVLDEHHKSNFQLLQNSVKANKETPFIYYLFDLLYVDQFDLRERPLLERKNTLATILAATNQQDLRFSDHIIDQGEEVLKQSCALALEGIVSKKVNAPYLEKRTEDWVKVKCIKRQEFVIGGYTLPKGARHYFGSLLVGFYDKNGQLHYCGNVGTGFTQASLKSVFTELEKNRTTKNPFISRPPDASKALWVNPVLVAEVEFTEWTNDERLRHPSFQGLRYDKEAHAVRKEVEKPIAKVTQTTSTKSKRTKKAKKEPAVLTHADKIIYPEDNITKEELFNYYEAISDSILPFIKDRLLTLVRCPENYAKCFYQKHLYAGSSPSLYTMPVEGKAEIEHYLYLKDRQGLLSLIQMGVLEIHPWGSRIDTLECPDLITIDLDPAPGLPWQEVVEAAFEIKKHLEGFKLTSFVKTTGGKGLHVVIPILPEYDWEEVKQFTEVFVQFLEKLKPDAYVSKMAKTKRKGKIFIDYLRNQRGATAISAYSTRARAHAPVATPLHWDELTDEFSDTFFTLRTLPKRLEALKADPWHDYHKIKQSLRLDALRS</sequence>
<keyword evidence="8" id="KW-0547">Nucleotide-binding</keyword>
<dbReference type="InterPro" id="IPR033651">
    <property type="entry name" value="PaeLigD_Pol-like"/>
</dbReference>
<evidence type="ECO:0000313" key="24">
    <source>
        <dbReference type="Proteomes" id="UP000254968"/>
    </source>
</evidence>
<dbReference type="GO" id="GO:0006281">
    <property type="term" value="P:DNA repair"/>
    <property type="evidence" value="ECO:0007669"/>
    <property type="project" value="UniProtKB-KW"/>
</dbReference>
<feature type="domain" description="ATP-dependent DNA ligase family profile" evidence="22">
    <location>
        <begin position="317"/>
        <end position="409"/>
    </location>
</feature>
<protein>
    <recommendedName>
        <fullName evidence="2">DNA ligase (ATP)</fullName>
        <ecNumber evidence="2">6.5.1.1</ecNumber>
    </recommendedName>
    <alternativeName>
        <fullName evidence="19">NHEJ DNA polymerase</fullName>
    </alternativeName>
</protein>
<keyword evidence="14" id="KW-0238">DNA-binding</keyword>
<keyword evidence="6" id="KW-0540">Nuclease</keyword>
<evidence type="ECO:0000256" key="11">
    <source>
        <dbReference type="ARBA" id="ARBA00022839"/>
    </source>
</evidence>
<dbReference type="CDD" id="cd07971">
    <property type="entry name" value="OBF_DNA_ligase_LigD"/>
    <property type="match status" value="1"/>
</dbReference>
<keyword evidence="9" id="KW-0227">DNA damage</keyword>
<dbReference type="AlphaFoldDB" id="A0A378HY32"/>
<reference evidence="23 24" key="1">
    <citation type="submission" date="2018-06" db="EMBL/GenBank/DDBJ databases">
        <authorList>
            <consortium name="Pathogen Informatics"/>
            <person name="Doyle S."/>
        </authorList>
    </citation>
    <scope>NUCLEOTIDE SEQUENCE [LARGE SCALE GENOMIC DNA]</scope>
    <source>
        <strain evidence="23 24">NCTC13315</strain>
    </source>
</reference>
<dbReference type="NCBIfam" id="TIGR02777">
    <property type="entry name" value="LigD_PE_dom"/>
    <property type="match status" value="1"/>
</dbReference>
<evidence type="ECO:0000256" key="3">
    <source>
        <dbReference type="ARBA" id="ARBA00022598"/>
    </source>
</evidence>
<dbReference type="Pfam" id="PF13298">
    <property type="entry name" value="LigD_N"/>
    <property type="match status" value="1"/>
</dbReference>
<organism evidence="23 24">
    <name type="scientific">Legionella beliardensis</name>
    <dbReference type="NCBI Taxonomy" id="91822"/>
    <lineage>
        <taxon>Bacteria</taxon>
        <taxon>Pseudomonadati</taxon>
        <taxon>Pseudomonadota</taxon>
        <taxon>Gammaproteobacteria</taxon>
        <taxon>Legionellales</taxon>
        <taxon>Legionellaceae</taxon>
        <taxon>Legionella</taxon>
    </lineage>
</organism>
<dbReference type="EMBL" id="UGNV01000001">
    <property type="protein sequence ID" value="STX27808.1"/>
    <property type="molecule type" value="Genomic_DNA"/>
</dbReference>
<dbReference type="InterPro" id="IPR014145">
    <property type="entry name" value="LigD_pol_dom"/>
</dbReference>
<dbReference type="CDD" id="cd04862">
    <property type="entry name" value="PaeLigD_Pol_like"/>
    <property type="match status" value="1"/>
</dbReference>
<dbReference type="Pfam" id="PF01068">
    <property type="entry name" value="DNA_ligase_A_M"/>
    <property type="match status" value="1"/>
</dbReference>
<dbReference type="Pfam" id="PF21686">
    <property type="entry name" value="LigD_Prim-Pol"/>
    <property type="match status" value="1"/>
</dbReference>
<dbReference type="Gene3D" id="2.40.50.140">
    <property type="entry name" value="Nucleic acid-binding proteins"/>
    <property type="match status" value="1"/>
</dbReference>
<keyword evidence="13" id="KW-0239">DNA-directed DNA polymerase</keyword>
<keyword evidence="10" id="KW-0378">Hydrolase</keyword>
<dbReference type="CDD" id="cd07906">
    <property type="entry name" value="Adenylation_DNA_ligase_LigD_LigC"/>
    <property type="match status" value="1"/>
</dbReference>
<dbReference type="Gene3D" id="3.90.920.10">
    <property type="entry name" value="DNA primase, PRIM domain"/>
    <property type="match status" value="1"/>
</dbReference>
<dbReference type="InterPro" id="IPR014144">
    <property type="entry name" value="LigD_PE_domain"/>
</dbReference>
<dbReference type="NCBIfam" id="TIGR02778">
    <property type="entry name" value="ligD_pol"/>
    <property type="match status" value="1"/>
</dbReference>
<dbReference type="OrthoDB" id="9802472at2"/>
<dbReference type="SUPFAM" id="SSF50249">
    <property type="entry name" value="Nucleic acid-binding proteins"/>
    <property type="match status" value="1"/>
</dbReference>
<dbReference type="GO" id="GO:0046872">
    <property type="term" value="F:metal ion binding"/>
    <property type="evidence" value="ECO:0007669"/>
    <property type="project" value="UniProtKB-KW"/>
</dbReference>